<protein>
    <recommendedName>
        <fullName evidence="3">DUF6535 domain-containing protein</fullName>
    </recommendedName>
</protein>
<feature type="transmembrane region" description="Helical" evidence="2">
    <location>
        <begin position="165"/>
        <end position="191"/>
    </location>
</feature>
<keyword evidence="2" id="KW-0472">Membrane</keyword>
<dbReference type="AlphaFoldDB" id="A0A8H5GDW0"/>
<name>A0A8H5GDW0_9AGAR</name>
<reference evidence="4 5" key="1">
    <citation type="journal article" date="2020" name="ISME J.">
        <title>Uncovering the hidden diversity of litter-decomposition mechanisms in mushroom-forming fungi.</title>
        <authorList>
            <person name="Floudas D."/>
            <person name="Bentzer J."/>
            <person name="Ahren D."/>
            <person name="Johansson T."/>
            <person name="Persson P."/>
            <person name="Tunlid A."/>
        </authorList>
    </citation>
    <scope>NUCLEOTIDE SEQUENCE [LARGE SCALE GENOMIC DNA]</scope>
    <source>
        <strain evidence="4 5">CBS 291.85</strain>
    </source>
</reference>
<evidence type="ECO:0000259" key="3">
    <source>
        <dbReference type="Pfam" id="PF20153"/>
    </source>
</evidence>
<evidence type="ECO:0000313" key="5">
    <source>
        <dbReference type="Proteomes" id="UP000559256"/>
    </source>
</evidence>
<evidence type="ECO:0000256" key="1">
    <source>
        <dbReference type="SAM" id="MobiDB-lite"/>
    </source>
</evidence>
<comment type="caution">
    <text evidence="4">The sequence shown here is derived from an EMBL/GenBank/DDBJ whole genome shotgun (WGS) entry which is preliminary data.</text>
</comment>
<feature type="transmembrane region" description="Helical" evidence="2">
    <location>
        <begin position="260"/>
        <end position="284"/>
    </location>
</feature>
<feature type="transmembrane region" description="Helical" evidence="2">
    <location>
        <begin position="233"/>
        <end position="254"/>
    </location>
</feature>
<organism evidence="4 5">
    <name type="scientific">Tetrapyrgos nigripes</name>
    <dbReference type="NCBI Taxonomy" id="182062"/>
    <lineage>
        <taxon>Eukaryota</taxon>
        <taxon>Fungi</taxon>
        <taxon>Dikarya</taxon>
        <taxon>Basidiomycota</taxon>
        <taxon>Agaricomycotina</taxon>
        <taxon>Agaricomycetes</taxon>
        <taxon>Agaricomycetidae</taxon>
        <taxon>Agaricales</taxon>
        <taxon>Marasmiineae</taxon>
        <taxon>Marasmiaceae</taxon>
        <taxon>Tetrapyrgos</taxon>
    </lineage>
</organism>
<evidence type="ECO:0000256" key="2">
    <source>
        <dbReference type="SAM" id="Phobius"/>
    </source>
</evidence>
<dbReference type="InterPro" id="IPR045338">
    <property type="entry name" value="DUF6535"/>
</dbReference>
<dbReference type="Proteomes" id="UP000559256">
    <property type="component" value="Unassembled WGS sequence"/>
</dbReference>
<keyword evidence="5" id="KW-1185">Reference proteome</keyword>
<dbReference type="EMBL" id="JAACJM010000036">
    <property type="protein sequence ID" value="KAF5362950.1"/>
    <property type="molecule type" value="Genomic_DNA"/>
</dbReference>
<keyword evidence="2" id="KW-0812">Transmembrane</keyword>
<accession>A0A8H5GDW0</accession>
<dbReference type="Pfam" id="PF20153">
    <property type="entry name" value="DUF6535"/>
    <property type="match status" value="1"/>
</dbReference>
<evidence type="ECO:0000313" key="4">
    <source>
        <dbReference type="EMBL" id="KAF5362950.1"/>
    </source>
</evidence>
<proteinExistence type="predicted"/>
<sequence length="999" mass="114366">MDSAISAALGVCHLFLRTMFSSLFRRVIQIITFQTDRDVQDAQDIEAAKFAPRITVDKTRPKEPYKPTVDDEACSKLWSIYIDEARRYDEELLIGWKKDMDGMLLFSALYSASLTAFLIESYKTLQDDPTQNTVFFLVQISRQLAANGATDIPFQSELPAFEPPLSAIICNVLWFLSLALALTCSLLATFVQQWTRDFIHKTTLKPSPVRQARVIAYMYSGLREFGMHSFVDMIPILLHISLFFFFGGLVGFLVPVNGLLTYIMSCVLVIILAVYLALTCIPLLHLNAPYRTPLSGTLWHYGNAFSDLLMQKHTLLRRDETLTEAMHDKSLDDTAHRDQQAVTYTMKSLTDDNELLPLLEAIPDAIFDATNPKDPIRKANLHLIMPLLETSDPQVNVLARIAQFTQRSSGWTDSSLADRSSSACLQALWPLMHMLIRKSPNSHLLERLSIKNDYIQTDHLFIRDIFLHFTRNYDPANDSIPSVLAIMRLCMFYSVRNAVDAVKELLAVSSPVPASELRRRFSFITEKWESILSYPVVVYGFPCQVSTHLRTLLDKLDEGPRARDPYMELEQALDIIGTLSTDTVWQDMRLHVFCRYLIEAGNMLSNTGRLPHWFNLIIAHDYAAPLIRLKQLLDEGSTGFSQTTDEYMVQCMKLFLSIKTALSNSRESVAGRRFVLSYFCNRADGEDLSLWDTFSERDLLHVGECVLEELRLMDEGRLPLKTALLILSLPSQVAEQRYPALSLRLWNVIRSPHVSSGLRQELNYALLKAVIDGIVLSRIPVLLDRHPLLPVHFETERLKNTLMQEYLPHRIFVQSLWRENSYPGSLWIALLAQWTDLITQEPDNHKLPCNWDKFAKPFLEKSELKVDVITQLHFAESVSRLCDAIITANAGPEHHLVRIYFRICAALWRYCPSGTEWCWITSPRCATYLLKATRRLDESIGSRRLQNGVISGRQGHNALAERCRTVLGGRREQSQKRVMDKKKRFSLPSTRTQWRRRHS</sequence>
<feature type="region of interest" description="Disordered" evidence="1">
    <location>
        <begin position="974"/>
        <end position="999"/>
    </location>
</feature>
<gene>
    <name evidence="4" type="ORF">D9758_007143</name>
</gene>
<feature type="domain" description="DUF6535" evidence="3">
    <location>
        <begin position="78"/>
        <end position="254"/>
    </location>
</feature>
<keyword evidence="2" id="KW-1133">Transmembrane helix</keyword>